<sequence length="526" mass="59613">MTHGEEFWEAERILDEKVENGVSHFLIQWLGEDSKGDPWKPTWEPEGNCTKALIKEWKIVKGGRKVKRRSSERKISISSCDTLSDGGDVGDVGDDHDSSETSTIVDDGEYESLNDAADASNENLAPATNSTPGFLSAVANFIGISTSQKRPKADSNSDEQIDEIKKVRTKESLDDEKSNEICEKTDVSVAQQLRQVQTPTNPVQQNSLLDNKDNTVLTTSNVSMSTRNTCNSGYFHAHSNASGLINEIKSKNNMVAFLLKEKEYLQKKLKQYEKNRRFHQSRNQMLTQENIKARKLLQDKQIELTKIYSELERVLGEFEGSRKLCNKKDTKLKAMEIELEEHKKQFDAKHKKDQKQIALLKKTNNNLTIENKKLLEKTETSKTFDFSISSDLNNLGQITRSSGNIQALRAENERLTSKINNLNLQCSLQRQNMIVLEEKVMEQESLIRLLMDIQKISQHGDQRVEDLKRKVSMSINPPLSNTLPVNMMPPIGAPFINATPVNAPPVYAHPPNSMKPFPTLEFIPWN</sequence>
<gene>
    <name evidence="1" type="ORF">ACOLOM_LOCUS9902</name>
</gene>
<reference evidence="1" key="1">
    <citation type="submission" date="2021-06" db="EMBL/GenBank/DDBJ databases">
        <authorList>
            <person name="Kallberg Y."/>
            <person name="Tangrot J."/>
            <person name="Rosling A."/>
        </authorList>
    </citation>
    <scope>NUCLEOTIDE SEQUENCE</scope>
    <source>
        <strain evidence="1">CL356</strain>
    </source>
</reference>
<evidence type="ECO:0000313" key="1">
    <source>
        <dbReference type="EMBL" id="CAG8692836.1"/>
    </source>
</evidence>
<dbReference type="Proteomes" id="UP000789525">
    <property type="component" value="Unassembled WGS sequence"/>
</dbReference>
<feature type="non-terminal residue" evidence="1">
    <location>
        <position position="526"/>
    </location>
</feature>
<comment type="caution">
    <text evidence="1">The sequence shown here is derived from an EMBL/GenBank/DDBJ whole genome shotgun (WGS) entry which is preliminary data.</text>
</comment>
<protein>
    <submittedName>
        <fullName evidence="1">13386_t:CDS:1</fullName>
    </submittedName>
</protein>
<keyword evidence="2" id="KW-1185">Reference proteome</keyword>
<proteinExistence type="predicted"/>
<feature type="non-terminal residue" evidence="1">
    <location>
        <position position="1"/>
    </location>
</feature>
<name>A0ACA9P579_9GLOM</name>
<organism evidence="1 2">
    <name type="scientific">Acaulospora colombiana</name>
    <dbReference type="NCBI Taxonomy" id="27376"/>
    <lineage>
        <taxon>Eukaryota</taxon>
        <taxon>Fungi</taxon>
        <taxon>Fungi incertae sedis</taxon>
        <taxon>Mucoromycota</taxon>
        <taxon>Glomeromycotina</taxon>
        <taxon>Glomeromycetes</taxon>
        <taxon>Diversisporales</taxon>
        <taxon>Acaulosporaceae</taxon>
        <taxon>Acaulospora</taxon>
    </lineage>
</organism>
<dbReference type="EMBL" id="CAJVPT010030007">
    <property type="protein sequence ID" value="CAG8692836.1"/>
    <property type="molecule type" value="Genomic_DNA"/>
</dbReference>
<accession>A0ACA9P579</accession>
<evidence type="ECO:0000313" key="2">
    <source>
        <dbReference type="Proteomes" id="UP000789525"/>
    </source>
</evidence>